<dbReference type="RefSeq" id="WP_025293486.1">
    <property type="nucleotide sequence ID" value="NZ_CP006644.1"/>
</dbReference>
<feature type="domain" description="FecR N-terminal" evidence="2">
    <location>
        <begin position="12"/>
        <end position="51"/>
    </location>
</feature>
<reference evidence="3 4" key="1">
    <citation type="submission" date="2013-07" db="EMBL/GenBank/DDBJ databases">
        <title>Completed genome of Sphingomonas sanxanigenens NX02.</title>
        <authorList>
            <person name="Ma T."/>
            <person name="Huang H."/>
            <person name="Wu M."/>
            <person name="Li X."/>
            <person name="Li G."/>
        </authorList>
    </citation>
    <scope>NUCLEOTIDE SEQUENCE [LARGE SCALE GENOMIC DNA]</scope>
    <source>
        <strain evidence="3 4">NX02</strain>
    </source>
</reference>
<dbReference type="GO" id="GO:0016989">
    <property type="term" value="F:sigma factor antagonist activity"/>
    <property type="evidence" value="ECO:0007669"/>
    <property type="project" value="TreeGrafter"/>
</dbReference>
<organism evidence="3 4">
    <name type="scientific">Sphingomonas sanxanigenens DSM 19645 = NX02</name>
    <dbReference type="NCBI Taxonomy" id="1123269"/>
    <lineage>
        <taxon>Bacteria</taxon>
        <taxon>Pseudomonadati</taxon>
        <taxon>Pseudomonadota</taxon>
        <taxon>Alphaproteobacteria</taxon>
        <taxon>Sphingomonadales</taxon>
        <taxon>Sphingomonadaceae</taxon>
        <taxon>Sphingomonas</taxon>
    </lineage>
</organism>
<dbReference type="HOGENOM" id="CLU_050192_0_2_5"/>
<dbReference type="Gene3D" id="2.60.120.1440">
    <property type="match status" value="1"/>
</dbReference>
<feature type="domain" description="FecR protein" evidence="1">
    <location>
        <begin position="102"/>
        <end position="192"/>
    </location>
</feature>
<proteinExistence type="predicted"/>
<protein>
    <recommendedName>
        <fullName evidence="5">FecR protein domain-containing protein</fullName>
    </recommendedName>
</protein>
<evidence type="ECO:0000259" key="1">
    <source>
        <dbReference type="Pfam" id="PF04773"/>
    </source>
</evidence>
<dbReference type="STRING" id="1123269.NX02_18185"/>
<dbReference type="eggNOG" id="COG3712">
    <property type="taxonomic scope" value="Bacteria"/>
</dbReference>
<dbReference type="AlphaFoldDB" id="W0ADY6"/>
<dbReference type="InterPro" id="IPR006860">
    <property type="entry name" value="FecR"/>
</dbReference>
<evidence type="ECO:0000313" key="4">
    <source>
        <dbReference type="Proteomes" id="UP000018851"/>
    </source>
</evidence>
<dbReference type="PANTHER" id="PTHR30273">
    <property type="entry name" value="PERIPLASMIC SIGNAL SENSOR AND SIGMA FACTOR ACTIVATOR FECR-RELATED"/>
    <property type="match status" value="1"/>
</dbReference>
<dbReference type="InterPro" id="IPR032623">
    <property type="entry name" value="FecR_N"/>
</dbReference>
<dbReference type="PIRSF" id="PIRSF018266">
    <property type="entry name" value="FecR"/>
    <property type="match status" value="1"/>
</dbReference>
<dbReference type="OrthoDB" id="9798846at2"/>
<dbReference type="PATRIC" id="fig|1123269.5.peg.3558"/>
<sequence>MALKPENPIEKAATAWVIATDRGLSTEESETLDRWLAQDVRHRGAFVRAQAIWSEAIGDAPPAAQPPLPRAPWVTRRRILIGGGLAAAAAGTGLILARPPSYETERGETRRLALADGTSALLNTASRMVVRFSAQRRAVELAYGEAWFQVARDPARPFIVDAGGLRIGAVGTAFSVKMVAMAIEVIVTEGVVALAAAGGRSRRVSEGQRAAVSASGEIELGDPGAEALARHLAWREGLVMFDGETLAQAIAEINRYNRRQIVIAPRLRDIRMVGVFRTGDVEGFADAVTRIAAAPMRLDGDRILLGL</sequence>
<evidence type="ECO:0000259" key="2">
    <source>
        <dbReference type="Pfam" id="PF16220"/>
    </source>
</evidence>
<name>W0ADY6_9SPHN</name>
<gene>
    <name evidence="3" type="ORF">NX02_18185</name>
</gene>
<dbReference type="PANTHER" id="PTHR30273:SF2">
    <property type="entry name" value="PROTEIN FECR"/>
    <property type="match status" value="1"/>
</dbReference>
<accession>W0ADY6</accession>
<dbReference type="Pfam" id="PF04773">
    <property type="entry name" value="FecR"/>
    <property type="match status" value="1"/>
</dbReference>
<keyword evidence="4" id="KW-1185">Reference proteome</keyword>
<evidence type="ECO:0008006" key="5">
    <source>
        <dbReference type="Google" id="ProtNLM"/>
    </source>
</evidence>
<dbReference type="Proteomes" id="UP000018851">
    <property type="component" value="Chromosome"/>
</dbReference>
<dbReference type="InterPro" id="IPR012373">
    <property type="entry name" value="Ferrdict_sens_TM"/>
</dbReference>
<evidence type="ECO:0000313" key="3">
    <source>
        <dbReference type="EMBL" id="AHE55306.1"/>
    </source>
</evidence>
<dbReference type="EMBL" id="CP006644">
    <property type="protein sequence ID" value="AHE55306.1"/>
    <property type="molecule type" value="Genomic_DNA"/>
</dbReference>
<dbReference type="Pfam" id="PF16220">
    <property type="entry name" value="DUF4880"/>
    <property type="match status" value="1"/>
</dbReference>
<dbReference type="KEGG" id="ssan:NX02_18185"/>